<evidence type="ECO:0000313" key="1">
    <source>
        <dbReference type="EMBL" id="PHK93969.1"/>
    </source>
</evidence>
<comment type="caution">
    <text evidence="1">The sequence shown here is derived from an EMBL/GenBank/DDBJ whole genome shotgun (WGS) entry which is preliminary data.</text>
</comment>
<accession>A0A2C7A7K6</accession>
<dbReference type="InterPro" id="IPR013078">
    <property type="entry name" value="His_Pase_superF_clade-1"/>
</dbReference>
<proteinExistence type="predicted"/>
<dbReference type="SUPFAM" id="SSF53254">
    <property type="entry name" value="Phosphoglycerate mutase-like"/>
    <property type="match status" value="1"/>
</dbReference>
<reference evidence="1 2" key="1">
    <citation type="submission" date="2017-10" db="EMBL/GenBank/DDBJ databases">
        <authorList>
            <person name="Banno H."/>
            <person name="Chua N.-H."/>
        </authorList>
    </citation>
    <scope>NUCLEOTIDE SEQUENCE [LARGE SCALE GENOMIC DNA]</scope>
    <source>
        <strain evidence="1 2">YW11</strain>
    </source>
</reference>
<evidence type="ECO:0000313" key="2">
    <source>
        <dbReference type="Proteomes" id="UP000223527"/>
    </source>
</evidence>
<protein>
    <submittedName>
        <fullName evidence="1">Histidine phosphatase family protein</fullName>
    </submittedName>
</protein>
<keyword evidence="2" id="KW-1185">Reference proteome</keyword>
<dbReference type="AlphaFoldDB" id="A0A2C7A7K6"/>
<dbReference type="RefSeq" id="WP_099096493.1">
    <property type="nucleotide sequence ID" value="NZ_PDNU01000033.1"/>
</dbReference>
<dbReference type="Pfam" id="PF00300">
    <property type="entry name" value="His_Phos_1"/>
    <property type="match status" value="1"/>
</dbReference>
<dbReference type="Proteomes" id="UP000223527">
    <property type="component" value="Unassembled WGS sequence"/>
</dbReference>
<dbReference type="OrthoDB" id="34197at2"/>
<sequence>MSRVWLLTHPEVAIDPAVPVTEWGLSPRGRARAEAVARQGWVRNLRHIASSAERKARDTAEGLSAATGLPVRVLHELGENDRSATGYLPPPAFEAMADAFFARPEESVRGWERAADAQARMVAAVERVLAESEGATAIVAHGAVGALLLCHLQGWPIGRGADQPGRGGGNLYVFEKDSRKVTQGWTAFEHNEQE</sequence>
<name>A0A2C7A7K6_9PROT</name>
<dbReference type="Gene3D" id="3.40.50.1240">
    <property type="entry name" value="Phosphoglycerate mutase-like"/>
    <property type="match status" value="1"/>
</dbReference>
<organism evidence="1 2">
    <name type="scientific">Teichococcus rhizosphaerae</name>
    <dbReference type="NCBI Taxonomy" id="1335062"/>
    <lineage>
        <taxon>Bacteria</taxon>
        <taxon>Pseudomonadati</taxon>
        <taxon>Pseudomonadota</taxon>
        <taxon>Alphaproteobacteria</taxon>
        <taxon>Acetobacterales</taxon>
        <taxon>Roseomonadaceae</taxon>
        <taxon>Roseomonas</taxon>
    </lineage>
</organism>
<dbReference type="InterPro" id="IPR029033">
    <property type="entry name" value="His_PPase_superfam"/>
</dbReference>
<dbReference type="EMBL" id="PDNU01000033">
    <property type="protein sequence ID" value="PHK93969.1"/>
    <property type="molecule type" value="Genomic_DNA"/>
</dbReference>
<gene>
    <name evidence="1" type="ORF">CR162_15755</name>
</gene>
<dbReference type="CDD" id="cd07067">
    <property type="entry name" value="HP_PGM_like"/>
    <property type="match status" value="1"/>
</dbReference>